<evidence type="ECO:0000313" key="3">
    <source>
        <dbReference type="Proteomes" id="UP001178508"/>
    </source>
</evidence>
<protein>
    <submittedName>
        <fullName evidence="2">Uncharacterized protein</fullName>
    </submittedName>
</protein>
<evidence type="ECO:0000313" key="2">
    <source>
        <dbReference type="EMBL" id="CAJ1068385.1"/>
    </source>
</evidence>
<sequence>MEKNSWGAKQEEEKEKGGAKSKTGVLKVKRDQERYQEEAEGSETAGHDEPDAFTLRSQSEDEFQACHWALLGLLVMKFTC</sequence>
<dbReference type="EMBL" id="OY660875">
    <property type="protein sequence ID" value="CAJ1068385.1"/>
    <property type="molecule type" value="Genomic_DNA"/>
</dbReference>
<dbReference type="Proteomes" id="UP001178508">
    <property type="component" value="Chromosome 12"/>
</dbReference>
<feature type="region of interest" description="Disordered" evidence="1">
    <location>
        <begin position="1"/>
        <end position="51"/>
    </location>
</feature>
<keyword evidence="3" id="KW-1185">Reference proteome</keyword>
<evidence type="ECO:0000256" key="1">
    <source>
        <dbReference type="SAM" id="MobiDB-lite"/>
    </source>
</evidence>
<accession>A0AAV1G5E1</accession>
<organism evidence="2 3">
    <name type="scientific">Xyrichtys novacula</name>
    <name type="common">Pearly razorfish</name>
    <name type="synonym">Hemipteronotus novacula</name>
    <dbReference type="NCBI Taxonomy" id="13765"/>
    <lineage>
        <taxon>Eukaryota</taxon>
        <taxon>Metazoa</taxon>
        <taxon>Chordata</taxon>
        <taxon>Craniata</taxon>
        <taxon>Vertebrata</taxon>
        <taxon>Euteleostomi</taxon>
        <taxon>Actinopterygii</taxon>
        <taxon>Neopterygii</taxon>
        <taxon>Teleostei</taxon>
        <taxon>Neoteleostei</taxon>
        <taxon>Acanthomorphata</taxon>
        <taxon>Eupercaria</taxon>
        <taxon>Labriformes</taxon>
        <taxon>Labridae</taxon>
        <taxon>Xyrichtys</taxon>
    </lineage>
</organism>
<feature type="compositionally biased region" description="Basic and acidic residues" evidence="1">
    <location>
        <begin position="1"/>
        <end position="18"/>
    </location>
</feature>
<name>A0AAV1G5E1_XYRNO</name>
<feature type="compositionally biased region" description="Basic and acidic residues" evidence="1">
    <location>
        <begin position="28"/>
        <end position="37"/>
    </location>
</feature>
<gene>
    <name evidence="2" type="ORF">XNOV1_A024784</name>
</gene>
<proteinExistence type="predicted"/>
<dbReference type="AlphaFoldDB" id="A0AAV1G5E1"/>
<reference evidence="2" key="1">
    <citation type="submission" date="2023-08" db="EMBL/GenBank/DDBJ databases">
        <authorList>
            <person name="Alioto T."/>
            <person name="Alioto T."/>
            <person name="Gomez Garrido J."/>
        </authorList>
    </citation>
    <scope>NUCLEOTIDE SEQUENCE</scope>
</reference>